<comment type="caution">
    <text evidence="2">The sequence shown here is derived from an EMBL/GenBank/DDBJ whole genome shotgun (WGS) entry which is preliminary data.</text>
</comment>
<dbReference type="Gene3D" id="3.40.50.80">
    <property type="entry name" value="Nucleotide-binding domain of ferredoxin-NADP reductase (FNR) module"/>
    <property type="match status" value="1"/>
</dbReference>
<dbReference type="EMBL" id="VOBR01000001">
    <property type="protein sequence ID" value="TWP54313.1"/>
    <property type="molecule type" value="Genomic_DNA"/>
</dbReference>
<dbReference type="InterPro" id="IPR039261">
    <property type="entry name" value="FNR_nucleotide-bd"/>
</dbReference>
<dbReference type="InterPro" id="IPR013113">
    <property type="entry name" value="SIP_FAD-bd"/>
</dbReference>
<feature type="domain" description="FAD-binding FR-type" evidence="1">
    <location>
        <begin position="1"/>
        <end position="127"/>
    </location>
</feature>
<sequence>MKMLTVSSARRLTPRMARISFGGEGLDEFETWPDQQLKLCFPKPGHAVPRLDDADAMSWYQAFMAIPDSERPWMRSFTVRAHDPARHEIDVDFVLHGDAGPASRWALSAAPGDVIGRYGPDKVYYRPLGDADWYLFAGDETALPAIGSLLESLPERTSALVFVEVAAPEEELPLPGVHWLHRSAGESVVDAVSSATFPPSNGFAWLAGEAGAVRTMRRHLVGERGIDKKSIEFTGYWRRALTQDDAPTPEDMAEAQEKIATW</sequence>
<dbReference type="Pfam" id="PF08021">
    <property type="entry name" value="FAD_binding_9"/>
    <property type="match status" value="1"/>
</dbReference>
<reference evidence="2 3" key="1">
    <citation type="submission" date="2019-07" db="EMBL/GenBank/DDBJ databases">
        <title>Lentzea xizangensis sp. nov., isolated from Qinghai-Tibetan Plateau Soils.</title>
        <authorList>
            <person name="Huang J."/>
        </authorList>
    </citation>
    <scope>NUCLEOTIDE SEQUENCE [LARGE SCALE GENOMIC DNA]</scope>
    <source>
        <strain evidence="2 3">FXJ1.1311</strain>
    </source>
</reference>
<dbReference type="PANTHER" id="PTHR30157">
    <property type="entry name" value="FERRIC REDUCTASE, NADPH-DEPENDENT"/>
    <property type="match status" value="1"/>
</dbReference>
<dbReference type="Pfam" id="PF04954">
    <property type="entry name" value="SIP"/>
    <property type="match status" value="1"/>
</dbReference>
<dbReference type="InterPro" id="IPR017927">
    <property type="entry name" value="FAD-bd_FR_type"/>
</dbReference>
<evidence type="ECO:0000313" key="3">
    <source>
        <dbReference type="Proteomes" id="UP000316639"/>
    </source>
</evidence>
<dbReference type="Proteomes" id="UP000316639">
    <property type="component" value="Unassembled WGS sequence"/>
</dbReference>
<dbReference type="InterPro" id="IPR007037">
    <property type="entry name" value="SIP_rossman_dom"/>
</dbReference>
<name>A0A563F319_9PSEU</name>
<dbReference type="CDD" id="cd06193">
    <property type="entry name" value="siderophore_interacting"/>
    <property type="match status" value="1"/>
</dbReference>
<organism evidence="2 3">
    <name type="scientific">Lentzea tibetensis</name>
    <dbReference type="NCBI Taxonomy" id="2591470"/>
    <lineage>
        <taxon>Bacteria</taxon>
        <taxon>Bacillati</taxon>
        <taxon>Actinomycetota</taxon>
        <taxon>Actinomycetes</taxon>
        <taxon>Pseudonocardiales</taxon>
        <taxon>Pseudonocardiaceae</taxon>
        <taxon>Lentzea</taxon>
    </lineage>
</organism>
<dbReference type="RefSeq" id="WP_146349095.1">
    <property type="nucleotide sequence ID" value="NZ_VOBR01000001.1"/>
</dbReference>
<accession>A0A563F319</accession>
<evidence type="ECO:0000259" key="1">
    <source>
        <dbReference type="PROSITE" id="PS51384"/>
    </source>
</evidence>
<dbReference type="InterPro" id="IPR017938">
    <property type="entry name" value="Riboflavin_synthase-like_b-brl"/>
</dbReference>
<dbReference type="PANTHER" id="PTHR30157:SF0">
    <property type="entry name" value="NADPH-DEPENDENT FERRIC-CHELATE REDUCTASE"/>
    <property type="match status" value="1"/>
</dbReference>
<evidence type="ECO:0000313" key="2">
    <source>
        <dbReference type="EMBL" id="TWP54313.1"/>
    </source>
</evidence>
<dbReference type="InterPro" id="IPR039374">
    <property type="entry name" value="SIP_fam"/>
</dbReference>
<dbReference type="AlphaFoldDB" id="A0A563F319"/>
<protein>
    <submittedName>
        <fullName evidence="2">Siderophore-interacting protein</fullName>
    </submittedName>
</protein>
<proteinExistence type="predicted"/>
<dbReference type="OrthoDB" id="3291337at2"/>
<dbReference type="Gene3D" id="2.40.30.10">
    <property type="entry name" value="Translation factors"/>
    <property type="match status" value="1"/>
</dbReference>
<dbReference type="PROSITE" id="PS51384">
    <property type="entry name" value="FAD_FR"/>
    <property type="match status" value="1"/>
</dbReference>
<gene>
    <name evidence="2" type="ORF">FKR81_01780</name>
</gene>
<keyword evidence="3" id="KW-1185">Reference proteome</keyword>
<dbReference type="GO" id="GO:0016491">
    <property type="term" value="F:oxidoreductase activity"/>
    <property type="evidence" value="ECO:0007669"/>
    <property type="project" value="InterPro"/>
</dbReference>
<dbReference type="SUPFAM" id="SSF63380">
    <property type="entry name" value="Riboflavin synthase domain-like"/>
    <property type="match status" value="1"/>
</dbReference>